<feature type="compositionally biased region" description="Basic and acidic residues" evidence="1">
    <location>
        <begin position="220"/>
        <end position="232"/>
    </location>
</feature>
<feature type="compositionally biased region" description="Basic and acidic residues" evidence="1">
    <location>
        <begin position="310"/>
        <end position="325"/>
    </location>
</feature>
<dbReference type="Pfam" id="PF10309">
    <property type="entry name" value="NCBP3"/>
    <property type="match status" value="1"/>
</dbReference>
<dbReference type="AlphaFoldDB" id="A0A6A6J1A5"/>
<evidence type="ECO:0000313" key="3">
    <source>
        <dbReference type="Proteomes" id="UP000800094"/>
    </source>
</evidence>
<keyword evidence="3" id="KW-1185">Reference proteome</keyword>
<feature type="compositionally biased region" description="Polar residues" evidence="1">
    <location>
        <begin position="250"/>
        <end position="261"/>
    </location>
</feature>
<sequence length="475" mass="53173">MDVNMDIDFDAGTGMDTGTQQPAQVRDDGNTAMPAAYFENLDARPVQQWPEILNLQGVNEFDPNDPLYYAMEHCPEPRVKQLRWINDASVNLEYYSAQDAAVALQALTDPAAPASLSPDTSRKARPYSKQPRVELVIRQANIGDQKPRGAANRSNYYRQNPEVRGDRGHELRRRPPPRRDFLDYDGHGLEPREHKRRGVSGDTSMNDDSEFDNRRNRRNGNRDRGGRHRGADVLDSYRPSSGRYGRSASVNGHKSLTSISSRESRYGRLRGRSASPGSADEGDGRLGFAEDGTSMRRRYRSRSCSRNNRRRLEPSGERWTHDRAAFTDQGHGPSDGRWVKDSSAVRYSDAFSTNRNHRRSDATDETANSRKGSLLARMTKDGKPVVAPRSLASRITRDDDNDEDSTYGRLKNDYSDPRSTEFSESAPKLGLASRITRDDKEVHVRGRSEQSEGINIRGAASQHGGFFIRGVAGGA</sequence>
<organism evidence="2 3">
    <name type="scientific">Trematosphaeria pertusa</name>
    <dbReference type="NCBI Taxonomy" id="390896"/>
    <lineage>
        <taxon>Eukaryota</taxon>
        <taxon>Fungi</taxon>
        <taxon>Dikarya</taxon>
        <taxon>Ascomycota</taxon>
        <taxon>Pezizomycotina</taxon>
        <taxon>Dothideomycetes</taxon>
        <taxon>Pleosporomycetidae</taxon>
        <taxon>Pleosporales</taxon>
        <taxon>Massarineae</taxon>
        <taxon>Trematosphaeriaceae</taxon>
        <taxon>Trematosphaeria</taxon>
    </lineage>
</organism>
<evidence type="ECO:0000313" key="2">
    <source>
        <dbReference type="EMBL" id="KAF2256328.1"/>
    </source>
</evidence>
<dbReference type="GeneID" id="54576351"/>
<gene>
    <name evidence="2" type="ORF">BU26DRAFT_413496</name>
</gene>
<dbReference type="Proteomes" id="UP000800094">
    <property type="component" value="Unassembled WGS sequence"/>
</dbReference>
<dbReference type="OrthoDB" id="422106at2759"/>
<dbReference type="GO" id="GO:0003729">
    <property type="term" value="F:mRNA binding"/>
    <property type="evidence" value="ECO:0007669"/>
    <property type="project" value="InterPro"/>
</dbReference>
<protein>
    <submittedName>
        <fullName evidence="2">Uncharacterized protein</fullName>
    </submittedName>
</protein>
<feature type="compositionally biased region" description="Basic and acidic residues" evidence="1">
    <location>
        <begin position="435"/>
        <end position="450"/>
    </location>
</feature>
<accession>A0A6A6J1A5</accession>
<feature type="compositionally biased region" description="Basic and acidic residues" evidence="1">
    <location>
        <begin position="177"/>
        <end position="193"/>
    </location>
</feature>
<feature type="compositionally biased region" description="Basic residues" evidence="1">
    <location>
        <begin position="295"/>
        <end position="309"/>
    </location>
</feature>
<dbReference type="GO" id="GO:0000340">
    <property type="term" value="F:RNA 7-methylguanosine cap binding"/>
    <property type="evidence" value="ECO:0007669"/>
    <property type="project" value="InterPro"/>
</dbReference>
<feature type="compositionally biased region" description="Basic and acidic residues" evidence="1">
    <location>
        <begin position="410"/>
        <end position="421"/>
    </location>
</feature>
<reference evidence="2" key="1">
    <citation type="journal article" date="2020" name="Stud. Mycol.">
        <title>101 Dothideomycetes genomes: a test case for predicting lifestyles and emergence of pathogens.</title>
        <authorList>
            <person name="Haridas S."/>
            <person name="Albert R."/>
            <person name="Binder M."/>
            <person name="Bloem J."/>
            <person name="Labutti K."/>
            <person name="Salamov A."/>
            <person name="Andreopoulos B."/>
            <person name="Baker S."/>
            <person name="Barry K."/>
            <person name="Bills G."/>
            <person name="Bluhm B."/>
            <person name="Cannon C."/>
            <person name="Castanera R."/>
            <person name="Culley D."/>
            <person name="Daum C."/>
            <person name="Ezra D."/>
            <person name="Gonzalez J."/>
            <person name="Henrissat B."/>
            <person name="Kuo A."/>
            <person name="Liang C."/>
            <person name="Lipzen A."/>
            <person name="Lutzoni F."/>
            <person name="Magnuson J."/>
            <person name="Mondo S."/>
            <person name="Nolan M."/>
            <person name="Ohm R."/>
            <person name="Pangilinan J."/>
            <person name="Park H.-J."/>
            <person name="Ramirez L."/>
            <person name="Alfaro M."/>
            <person name="Sun H."/>
            <person name="Tritt A."/>
            <person name="Yoshinaga Y."/>
            <person name="Zwiers L.-H."/>
            <person name="Turgeon B."/>
            <person name="Goodwin S."/>
            <person name="Spatafora J."/>
            <person name="Crous P."/>
            <person name="Grigoriev I."/>
        </authorList>
    </citation>
    <scope>NUCLEOTIDE SEQUENCE</scope>
    <source>
        <strain evidence="2">CBS 122368</strain>
    </source>
</reference>
<dbReference type="EMBL" id="ML987189">
    <property type="protein sequence ID" value="KAF2256328.1"/>
    <property type="molecule type" value="Genomic_DNA"/>
</dbReference>
<dbReference type="InterPro" id="IPR019416">
    <property type="entry name" value="NCBP3"/>
</dbReference>
<evidence type="ECO:0000256" key="1">
    <source>
        <dbReference type="SAM" id="MobiDB-lite"/>
    </source>
</evidence>
<dbReference type="RefSeq" id="XP_033691332.1">
    <property type="nucleotide sequence ID" value="XM_033823021.1"/>
</dbReference>
<feature type="compositionally biased region" description="Low complexity" evidence="1">
    <location>
        <begin position="236"/>
        <end position="249"/>
    </location>
</feature>
<proteinExistence type="predicted"/>
<feature type="region of interest" description="Disordered" evidence="1">
    <location>
        <begin position="111"/>
        <end position="452"/>
    </location>
</feature>
<name>A0A6A6J1A5_9PLEO</name>